<dbReference type="Proteomes" id="UP000821845">
    <property type="component" value="Chromosome 1"/>
</dbReference>
<comment type="caution">
    <text evidence="1">The sequence shown here is derived from an EMBL/GenBank/DDBJ whole genome shotgun (WGS) entry which is preliminary data.</text>
</comment>
<keyword evidence="2" id="KW-1185">Reference proteome</keyword>
<protein>
    <submittedName>
        <fullName evidence="1">Uncharacterized protein</fullName>
    </submittedName>
</protein>
<evidence type="ECO:0000313" key="1">
    <source>
        <dbReference type="EMBL" id="KAH6944194.1"/>
    </source>
</evidence>
<organism evidence="1 2">
    <name type="scientific">Hyalomma asiaticum</name>
    <name type="common">Tick</name>
    <dbReference type="NCBI Taxonomy" id="266040"/>
    <lineage>
        <taxon>Eukaryota</taxon>
        <taxon>Metazoa</taxon>
        <taxon>Ecdysozoa</taxon>
        <taxon>Arthropoda</taxon>
        <taxon>Chelicerata</taxon>
        <taxon>Arachnida</taxon>
        <taxon>Acari</taxon>
        <taxon>Parasitiformes</taxon>
        <taxon>Ixodida</taxon>
        <taxon>Ixodoidea</taxon>
        <taxon>Ixodidae</taxon>
        <taxon>Hyalomminae</taxon>
        <taxon>Hyalomma</taxon>
    </lineage>
</organism>
<proteinExistence type="predicted"/>
<sequence>MLKKAYETGGCFEAGSESSTEAEVFFRGRLACESCGLERAWSPPVLIEWTEVLKRDVGAATCDVPPEANFEVIDSRLLHMWEAKRALQKSEMSSKAGTASRQFSSHICFPSRRGGLSPCDELSKLQEPIFRLLLALGAKDGALRLCSHEAKFVTGSPQFVTGHSRRAAEQGLPGAIPLRRHSEMCSSDRHEWQLRRRLRLLLLKVVNLFRRESVSHSFRMRSFGAATSSSRVKVRGDPFSPRGARLEH</sequence>
<accession>A0ACB7TDT3</accession>
<gene>
    <name evidence="1" type="ORF">HPB50_002261</name>
</gene>
<name>A0ACB7TDT3_HYAAI</name>
<evidence type="ECO:0000313" key="2">
    <source>
        <dbReference type="Proteomes" id="UP000821845"/>
    </source>
</evidence>
<dbReference type="EMBL" id="CM023481">
    <property type="protein sequence ID" value="KAH6944194.1"/>
    <property type="molecule type" value="Genomic_DNA"/>
</dbReference>
<reference evidence="1" key="1">
    <citation type="submission" date="2020-05" db="EMBL/GenBank/DDBJ databases">
        <title>Large-scale comparative analyses of tick genomes elucidate their genetic diversity and vector capacities.</title>
        <authorList>
            <person name="Jia N."/>
            <person name="Wang J."/>
            <person name="Shi W."/>
            <person name="Du L."/>
            <person name="Sun Y."/>
            <person name="Zhan W."/>
            <person name="Jiang J."/>
            <person name="Wang Q."/>
            <person name="Zhang B."/>
            <person name="Ji P."/>
            <person name="Sakyi L.B."/>
            <person name="Cui X."/>
            <person name="Yuan T."/>
            <person name="Jiang B."/>
            <person name="Yang W."/>
            <person name="Lam T.T.-Y."/>
            <person name="Chang Q."/>
            <person name="Ding S."/>
            <person name="Wang X."/>
            <person name="Zhu J."/>
            <person name="Ruan X."/>
            <person name="Zhao L."/>
            <person name="Wei J."/>
            <person name="Que T."/>
            <person name="Du C."/>
            <person name="Cheng J."/>
            <person name="Dai P."/>
            <person name="Han X."/>
            <person name="Huang E."/>
            <person name="Gao Y."/>
            <person name="Liu J."/>
            <person name="Shao H."/>
            <person name="Ye R."/>
            <person name="Li L."/>
            <person name="Wei W."/>
            <person name="Wang X."/>
            <person name="Wang C."/>
            <person name="Yang T."/>
            <person name="Huo Q."/>
            <person name="Li W."/>
            <person name="Guo W."/>
            <person name="Chen H."/>
            <person name="Zhou L."/>
            <person name="Ni X."/>
            <person name="Tian J."/>
            <person name="Zhou Y."/>
            <person name="Sheng Y."/>
            <person name="Liu T."/>
            <person name="Pan Y."/>
            <person name="Xia L."/>
            <person name="Li J."/>
            <person name="Zhao F."/>
            <person name="Cao W."/>
        </authorList>
    </citation>
    <scope>NUCLEOTIDE SEQUENCE</scope>
    <source>
        <strain evidence="1">Hyas-2018</strain>
    </source>
</reference>